<dbReference type="InterPro" id="IPR007428">
    <property type="entry name" value="MlaA"/>
</dbReference>
<sequence>MPLFKRSPALFRNAALLLSLTYLYGCSSRTSTDNPMTCAQVSYPLYDPAEPVNRGIFAFNQVIDEYAVAPVARGYGYTPEFFQLGLHNFTTNFNEPTVFLNDLLQGNGKRSLNTLGRFTLNSTAGLLGVIDVSDSLEIPRHRSDFGQTFGVWGIPDGPIVEIPVLGTANSRDAVGKVLAVAVNPFGDSSDTAETLTTVASVGGTIDKRAEALPLTDALQALPDYYSALRDVSAEKRADFVLEGKRGASGLHDDLCTEAPTDAT</sequence>
<dbReference type="EMBL" id="JACMYG010000009">
    <property type="protein sequence ID" value="MBC2690416.1"/>
    <property type="molecule type" value="Genomic_DNA"/>
</dbReference>
<dbReference type="Pfam" id="PF04333">
    <property type="entry name" value="MlaA"/>
    <property type="match status" value="1"/>
</dbReference>
<accession>A0A7X1KY31</accession>
<gene>
    <name evidence="3" type="ORF">H7995_11480</name>
</gene>
<reference evidence="3 4" key="1">
    <citation type="submission" date="2020-08" db="EMBL/GenBank/DDBJ databases">
        <title>Pseudomonas sp. nov.</title>
        <authorList>
            <person name="Gieschler S."/>
            <person name="Fiedler G."/>
            <person name="Brinks E."/>
            <person name="Boehnlein C."/>
            <person name="Franz C.M.A.P."/>
            <person name="Kabisch J."/>
        </authorList>
    </citation>
    <scope>NUCLEOTIDE SEQUENCE [LARGE SCALE GENOMIC DNA]</scope>
    <source>
        <strain evidence="3 4">MBT-1</strain>
    </source>
</reference>
<dbReference type="PRINTS" id="PR01805">
    <property type="entry name" value="VACJLIPOPROT"/>
</dbReference>
<dbReference type="GO" id="GO:0120010">
    <property type="term" value="P:intermembrane phospholipid transfer"/>
    <property type="evidence" value="ECO:0007669"/>
    <property type="project" value="TreeGrafter"/>
</dbReference>
<keyword evidence="3" id="KW-0449">Lipoprotein</keyword>
<comment type="caution">
    <text evidence="3">The sequence shown here is derived from an EMBL/GenBank/DDBJ whole genome shotgun (WGS) entry which is preliminary data.</text>
</comment>
<dbReference type="GO" id="GO:0016020">
    <property type="term" value="C:membrane"/>
    <property type="evidence" value="ECO:0007669"/>
    <property type="project" value="InterPro"/>
</dbReference>
<evidence type="ECO:0000256" key="2">
    <source>
        <dbReference type="ARBA" id="ARBA00022729"/>
    </source>
</evidence>
<keyword evidence="4" id="KW-1185">Reference proteome</keyword>
<keyword evidence="2" id="KW-0732">Signal</keyword>
<organism evidence="3 4">
    <name type="scientific">Pseudomonas kielensis</name>
    <dbReference type="NCBI Taxonomy" id="2762577"/>
    <lineage>
        <taxon>Bacteria</taxon>
        <taxon>Pseudomonadati</taxon>
        <taxon>Pseudomonadota</taxon>
        <taxon>Gammaproteobacteria</taxon>
        <taxon>Pseudomonadales</taxon>
        <taxon>Pseudomonadaceae</taxon>
        <taxon>Pseudomonas</taxon>
    </lineage>
</organism>
<dbReference type="AlphaFoldDB" id="A0A7X1KY31"/>
<evidence type="ECO:0000313" key="4">
    <source>
        <dbReference type="Proteomes" id="UP000526003"/>
    </source>
</evidence>
<protein>
    <submittedName>
        <fullName evidence="3">VacJ family lipoprotein</fullName>
    </submittedName>
</protein>
<name>A0A7X1KY31_9PSED</name>
<proteinExistence type="inferred from homology"/>
<dbReference type="PANTHER" id="PTHR30035:SF3">
    <property type="entry name" value="INTERMEMBRANE PHOSPHOLIPID TRANSPORT SYSTEM LIPOPROTEIN MLAA"/>
    <property type="match status" value="1"/>
</dbReference>
<dbReference type="PANTHER" id="PTHR30035">
    <property type="entry name" value="LIPOPROTEIN VACJ-RELATED"/>
    <property type="match status" value="1"/>
</dbReference>
<dbReference type="Proteomes" id="UP000526003">
    <property type="component" value="Unassembled WGS sequence"/>
</dbReference>
<comment type="similarity">
    <text evidence="1">Belongs to the MlaA family.</text>
</comment>
<dbReference type="RefSeq" id="WP_185818383.1">
    <property type="nucleotide sequence ID" value="NZ_CP090311.1"/>
</dbReference>
<evidence type="ECO:0000313" key="3">
    <source>
        <dbReference type="EMBL" id="MBC2690416.1"/>
    </source>
</evidence>
<evidence type="ECO:0000256" key="1">
    <source>
        <dbReference type="ARBA" id="ARBA00010634"/>
    </source>
</evidence>